<dbReference type="Gene3D" id="1.10.8.290">
    <property type="entry name" value="uncharacterized protein sp1917 domain"/>
    <property type="match status" value="1"/>
</dbReference>
<evidence type="ECO:0000313" key="2">
    <source>
        <dbReference type="Proteomes" id="UP000315364"/>
    </source>
</evidence>
<dbReference type="InterPro" id="IPR014580">
    <property type="entry name" value="UCP033199"/>
</dbReference>
<protein>
    <submittedName>
        <fullName evidence="1">DUF2200 domain-containing protein</fullName>
    </submittedName>
</protein>
<gene>
    <name evidence="1" type="ORF">FPZ08_03120</name>
</gene>
<dbReference type="AlphaFoldDB" id="A0A5B8LQT1"/>
<dbReference type="RefSeq" id="WP_146288631.1">
    <property type="nucleotide sequence ID" value="NZ_CP042304.1"/>
</dbReference>
<dbReference type="OrthoDB" id="3192540at2"/>
<accession>A0A5B8LQT1</accession>
<dbReference type="KEGG" id="dea:FPZ08_03120"/>
<organism evidence="1 2">
    <name type="scientific">Devosia ginsengisoli</name>
    <dbReference type="NCBI Taxonomy" id="400770"/>
    <lineage>
        <taxon>Bacteria</taxon>
        <taxon>Pseudomonadati</taxon>
        <taxon>Pseudomonadota</taxon>
        <taxon>Alphaproteobacteria</taxon>
        <taxon>Hyphomicrobiales</taxon>
        <taxon>Devosiaceae</taxon>
        <taxon>Devosia</taxon>
    </lineage>
</organism>
<dbReference type="EMBL" id="CP042304">
    <property type="protein sequence ID" value="QDZ09822.1"/>
    <property type="molecule type" value="Genomic_DNA"/>
</dbReference>
<proteinExistence type="predicted"/>
<keyword evidence="2" id="KW-1185">Reference proteome</keyword>
<dbReference type="Pfam" id="PF09966">
    <property type="entry name" value="DUF2200"/>
    <property type="match status" value="1"/>
</dbReference>
<sequence length="123" mass="14200">MNSKNNQRVYAMSVASVYRLYLEKAEKKGRTKEEVDEVIRWLTGHSQESLERELTNKTTFETFFTQAHLNPDRALITGSVCGVKLAEIEEPLMKEIRYLDKLVDELAKGRPMSKILRQQPVDA</sequence>
<name>A0A5B8LQT1_9HYPH</name>
<evidence type="ECO:0000313" key="1">
    <source>
        <dbReference type="EMBL" id="QDZ09822.1"/>
    </source>
</evidence>
<dbReference type="PIRSF" id="PIRSF033199">
    <property type="entry name" value="UCP033199"/>
    <property type="match status" value="1"/>
</dbReference>
<reference evidence="1 2" key="1">
    <citation type="submission" date="2019-07" db="EMBL/GenBank/DDBJ databases">
        <title>Full genome sequence of Devosia sp. Gsoil 520.</title>
        <authorList>
            <person name="Im W.-T."/>
        </authorList>
    </citation>
    <scope>NUCLEOTIDE SEQUENCE [LARGE SCALE GENOMIC DNA]</scope>
    <source>
        <strain evidence="1 2">Gsoil 520</strain>
    </source>
</reference>
<dbReference type="Proteomes" id="UP000315364">
    <property type="component" value="Chromosome"/>
</dbReference>
<dbReference type="InterPro" id="IPR023204">
    <property type="entry name" value="SP1917_dom_sf"/>
</dbReference>